<comment type="caution">
    <text evidence="2">The sequence shown here is derived from an EMBL/GenBank/DDBJ whole genome shotgun (WGS) entry which is preliminary data.</text>
</comment>
<feature type="transmembrane region" description="Helical" evidence="1">
    <location>
        <begin position="367"/>
        <end position="384"/>
    </location>
</feature>
<gene>
    <name evidence="2" type="ORF">H8R94_06525</name>
</gene>
<feature type="transmembrane region" description="Helical" evidence="1">
    <location>
        <begin position="12"/>
        <end position="30"/>
    </location>
</feature>
<name>A0ABR7GG50_9FIRM</name>
<feature type="transmembrane region" description="Helical" evidence="1">
    <location>
        <begin position="306"/>
        <end position="322"/>
    </location>
</feature>
<keyword evidence="1" id="KW-0812">Transmembrane</keyword>
<keyword evidence="1" id="KW-0472">Membrane</keyword>
<keyword evidence="1" id="KW-1133">Transmembrane helix</keyword>
<feature type="transmembrane region" description="Helical" evidence="1">
    <location>
        <begin position="72"/>
        <end position="95"/>
    </location>
</feature>
<organism evidence="2 3">
    <name type="scientific">Roseburia lenta</name>
    <dbReference type="NCBI Taxonomy" id="2763061"/>
    <lineage>
        <taxon>Bacteria</taxon>
        <taxon>Bacillati</taxon>
        <taxon>Bacillota</taxon>
        <taxon>Clostridia</taxon>
        <taxon>Lachnospirales</taxon>
        <taxon>Lachnospiraceae</taxon>
        <taxon>Roseburia</taxon>
    </lineage>
</organism>
<feature type="transmembrane region" description="Helical" evidence="1">
    <location>
        <begin position="328"/>
        <end position="346"/>
    </location>
</feature>
<evidence type="ECO:0008006" key="4">
    <source>
        <dbReference type="Google" id="ProtNLM"/>
    </source>
</evidence>
<dbReference type="EMBL" id="JACOPG010000002">
    <property type="protein sequence ID" value="MBC5686262.1"/>
    <property type="molecule type" value="Genomic_DNA"/>
</dbReference>
<evidence type="ECO:0000256" key="1">
    <source>
        <dbReference type="SAM" id="Phobius"/>
    </source>
</evidence>
<feature type="transmembrane region" description="Helical" evidence="1">
    <location>
        <begin position="196"/>
        <end position="215"/>
    </location>
</feature>
<reference evidence="2 3" key="1">
    <citation type="submission" date="2020-08" db="EMBL/GenBank/DDBJ databases">
        <title>Genome public.</title>
        <authorList>
            <person name="Liu C."/>
            <person name="Sun Q."/>
        </authorList>
    </citation>
    <scope>NUCLEOTIDE SEQUENCE [LARGE SCALE GENOMIC DNA]</scope>
    <source>
        <strain evidence="2 3">NSJ-9</strain>
    </source>
</reference>
<feature type="transmembrane region" description="Helical" evidence="1">
    <location>
        <begin position="107"/>
        <end position="125"/>
    </location>
</feature>
<dbReference type="RefSeq" id="WP_186854195.1">
    <property type="nucleotide sequence ID" value="NZ_JACOPG010000002.1"/>
</dbReference>
<sequence>MEEKNRKIKEFVLVEILLGALLFLRYYEAWVHRINGTMMAFSYKYGFISRGLIGTIYQGLDKILPVNMMTYQACVGYTLVITMLFYATVLGLFVLCLKRARAEYLDVMRYLMLFLTIFTVPMFASHYNFGRLDIYCVFLSLLGAMLLIQGKAEWLLIPISALGVMVHQGYVFMFFNIILVLLMYKILSTEGKERKKYITIFALSLLVACILFFWFELFAHANGNGIYDEIVASAKKLCKNGKIHQDVVDKEILGIDLTGREVKYHRMNAVQFPIFILLMLPYILLMVRFFKGLIAQAAEKKNKIKYIFVAIGAGTILPDLLLKVDFGRWMYAIIAYYCVVLLALFAMGDEAVGRQFVLAVERIKKHGFAALVMLLYPLIFQPLWDVAICSVVAKLAGYINTGLGLGWW</sequence>
<keyword evidence="3" id="KW-1185">Reference proteome</keyword>
<feature type="transmembrane region" description="Helical" evidence="1">
    <location>
        <begin position="272"/>
        <end position="294"/>
    </location>
</feature>
<dbReference type="Proteomes" id="UP000643810">
    <property type="component" value="Unassembled WGS sequence"/>
</dbReference>
<feature type="transmembrane region" description="Helical" evidence="1">
    <location>
        <begin position="155"/>
        <end position="184"/>
    </location>
</feature>
<evidence type="ECO:0000313" key="3">
    <source>
        <dbReference type="Proteomes" id="UP000643810"/>
    </source>
</evidence>
<protein>
    <recommendedName>
        <fullName evidence="4">EpsG family protein</fullName>
    </recommendedName>
</protein>
<proteinExistence type="predicted"/>
<accession>A0ABR7GG50</accession>
<evidence type="ECO:0000313" key="2">
    <source>
        <dbReference type="EMBL" id="MBC5686262.1"/>
    </source>
</evidence>